<dbReference type="GO" id="GO:0019888">
    <property type="term" value="F:protein phosphatase regulator activity"/>
    <property type="evidence" value="ECO:0007669"/>
    <property type="project" value="InterPro"/>
</dbReference>
<dbReference type="AlphaFoldDB" id="A0A9W7APQ0"/>
<dbReference type="GO" id="GO:0000159">
    <property type="term" value="C:protein phosphatase type 2A complex"/>
    <property type="evidence" value="ECO:0007669"/>
    <property type="project" value="InterPro"/>
</dbReference>
<dbReference type="PANTHER" id="PTHR10257:SF3">
    <property type="entry name" value="SERINE_THREONINE-PROTEIN PHOSPHATASE 2A 56 KDA REGULATORY SUBUNIT GAMMA ISOFORM"/>
    <property type="match status" value="1"/>
</dbReference>
<gene>
    <name evidence="2" type="ORF">TrRE_jg10370</name>
</gene>
<feature type="compositionally biased region" description="Low complexity" evidence="1">
    <location>
        <begin position="7"/>
        <end position="20"/>
    </location>
</feature>
<feature type="compositionally biased region" description="Low complexity" evidence="1">
    <location>
        <begin position="30"/>
        <end position="40"/>
    </location>
</feature>
<proteinExistence type="predicted"/>
<name>A0A9W7APQ0_9STRA</name>
<dbReference type="EMBL" id="BRXZ01001608">
    <property type="protein sequence ID" value="GMH75131.1"/>
    <property type="molecule type" value="Genomic_DNA"/>
</dbReference>
<keyword evidence="3" id="KW-1185">Reference proteome</keyword>
<dbReference type="GO" id="GO:0007165">
    <property type="term" value="P:signal transduction"/>
    <property type="evidence" value="ECO:0007669"/>
    <property type="project" value="InterPro"/>
</dbReference>
<sequence>MGGGGSKAKSPSTPKSPKTPKGGGFADDNSISSGRSGSRSGKTKETSSHFSEQKSDVRSVRMNMSPTRNKMLRKSMRAQQPALGALGQRRRGSELTTSERGIMAIKQRSNSGIARISSQLSSNNSLPKSGLIEDGTIEEGEEDDGLGDEDEHSMMFKHTNWQNYDFMIYDLPKLEDTDIDGREELFVQKLHLCTIIYDRSKVAKGGEDEFAKDKETQTETILEIQEYVNDPPLDDDGMVFNDVIFANIVNCFEENCFQPMSKNTDKLDIADLMEMKEAGMGLWGVGDDDLSEKFLEPSWPYWKVLYEIFLKYVNRMKGAIVKDLVDTKLCEKLIERFNSTDHRERDMMKTLLLRIYNKFLEHRPVIRTQLNNQFSRFIYETDKHNGITEMLEVLEPIINGFKAPLKKDHLDTLEKSLVPLHKAPYPVFKTYHKQLKKLVNIFMEKDPDKCGAIIVRRLASYWPLRHGPKQVAMIEELEDILEHISKEMWQEGELAGTRRIVYKLINQIVGSEHFKVSESGLKLWQNKFLYEGCFNRHAFAKEILEVGFYQLYFKSHDHWHNTEGLKDGAKGSGKEIVGCKVGDLALKVLYGYKKSELDYYEELKKAYTTKRKKESKEDKNFFSSDKRWDGIRAMARSNGGTGITKGEESGRKNHSGDNSGEEGKDEAKGEEKWEEESKGGEAKE</sequence>
<accession>A0A9W7APQ0</accession>
<feature type="compositionally biased region" description="Polar residues" evidence="1">
    <location>
        <begin position="115"/>
        <end position="127"/>
    </location>
</feature>
<comment type="caution">
    <text evidence="2">The sequence shown here is derived from an EMBL/GenBank/DDBJ whole genome shotgun (WGS) entry which is preliminary data.</text>
</comment>
<feature type="region of interest" description="Disordered" evidence="1">
    <location>
        <begin position="633"/>
        <end position="684"/>
    </location>
</feature>
<protein>
    <submittedName>
        <fullName evidence="2">Uncharacterized protein</fullName>
    </submittedName>
</protein>
<feature type="region of interest" description="Disordered" evidence="1">
    <location>
        <begin position="80"/>
        <end position="99"/>
    </location>
</feature>
<dbReference type="InterPro" id="IPR016024">
    <property type="entry name" value="ARM-type_fold"/>
</dbReference>
<feature type="region of interest" description="Disordered" evidence="1">
    <location>
        <begin position="1"/>
        <end position="64"/>
    </location>
</feature>
<evidence type="ECO:0000256" key="1">
    <source>
        <dbReference type="SAM" id="MobiDB-lite"/>
    </source>
</evidence>
<organism evidence="2 3">
    <name type="scientific">Triparma retinervis</name>
    <dbReference type="NCBI Taxonomy" id="2557542"/>
    <lineage>
        <taxon>Eukaryota</taxon>
        <taxon>Sar</taxon>
        <taxon>Stramenopiles</taxon>
        <taxon>Ochrophyta</taxon>
        <taxon>Bolidophyceae</taxon>
        <taxon>Parmales</taxon>
        <taxon>Triparmaceae</taxon>
        <taxon>Triparma</taxon>
    </lineage>
</organism>
<dbReference type="InterPro" id="IPR011989">
    <property type="entry name" value="ARM-like"/>
</dbReference>
<feature type="compositionally biased region" description="Basic and acidic residues" evidence="1">
    <location>
        <begin position="42"/>
        <end position="59"/>
    </location>
</feature>
<feature type="region of interest" description="Disordered" evidence="1">
    <location>
        <begin position="115"/>
        <end position="151"/>
    </location>
</feature>
<feature type="compositionally biased region" description="Acidic residues" evidence="1">
    <location>
        <begin position="135"/>
        <end position="151"/>
    </location>
</feature>
<dbReference type="InterPro" id="IPR002554">
    <property type="entry name" value="PP2A_B56"/>
</dbReference>
<evidence type="ECO:0000313" key="2">
    <source>
        <dbReference type="EMBL" id="GMH75131.1"/>
    </source>
</evidence>
<evidence type="ECO:0000313" key="3">
    <source>
        <dbReference type="Proteomes" id="UP001165082"/>
    </source>
</evidence>
<dbReference type="Gene3D" id="1.25.10.10">
    <property type="entry name" value="Leucine-rich Repeat Variant"/>
    <property type="match status" value="1"/>
</dbReference>
<dbReference type="SUPFAM" id="SSF48371">
    <property type="entry name" value="ARM repeat"/>
    <property type="match status" value="1"/>
</dbReference>
<dbReference type="Proteomes" id="UP001165082">
    <property type="component" value="Unassembled WGS sequence"/>
</dbReference>
<dbReference type="OrthoDB" id="10264446at2759"/>
<dbReference type="Pfam" id="PF01603">
    <property type="entry name" value="B56"/>
    <property type="match status" value="1"/>
</dbReference>
<feature type="compositionally biased region" description="Basic and acidic residues" evidence="1">
    <location>
        <begin position="645"/>
        <end position="684"/>
    </location>
</feature>
<dbReference type="PANTHER" id="PTHR10257">
    <property type="entry name" value="SERINE/THREONINE PROTEIN PHOSPHATASE 2A PP2A REGULATORY SUBUNIT B"/>
    <property type="match status" value="1"/>
</dbReference>
<reference evidence="2" key="1">
    <citation type="submission" date="2022-07" db="EMBL/GenBank/DDBJ databases">
        <title>Genome analysis of Parmales, a sister group of diatoms, reveals the evolutionary specialization of diatoms from phago-mixotrophs to photoautotrophs.</title>
        <authorList>
            <person name="Ban H."/>
            <person name="Sato S."/>
            <person name="Yoshikawa S."/>
            <person name="Kazumasa Y."/>
            <person name="Nakamura Y."/>
            <person name="Ichinomiya M."/>
            <person name="Saitoh K."/>
            <person name="Sato N."/>
            <person name="Blanc-Mathieu R."/>
            <person name="Endo H."/>
            <person name="Kuwata A."/>
            <person name="Ogata H."/>
        </authorList>
    </citation>
    <scope>NUCLEOTIDE SEQUENCE</scope>
</reference>